<name>K5WKM1_PHACS</name>
<dbReference type="GO" id="GO:0044550">
    <property type="term" value="P:secondary metabolite biosynthetic process"/>
    <property type="evidence" value="ECO:0007669"/>
    <property type="project" value="TreeGrafter"/>
</dbReference>
<proteinExistence type="predicted"/>
<dbReference type="GO" id="GO:0043041">
    <property type="term" value="P:amino acid activation for nonribosomal peptide biosynthetic process"/>
    <property type="evidence" value="ECO:0007669"/>
    <property type="project" value="TreeGrafter"/>
</dbReference>
<dbReference type="AlphaFoldDB" id="K5WKM1"/>
<dbReference type="Pfam" id="PF00501">
    <property type="entry name" value="AMP-binding"/>
    <property type="match status" value="1"/>
</dbReference>
<organism evidence="6 7">
    <name type="scientific">Phanerochaete carnosa (strain HHB-10118-sp)</name>
    <name type="common">White-rot fungus</name>
    <name type="synonym">Peniophora carnosa</name>
    <dbReference type="NCBI Taxonomy" id="650164"/>
    <lineage>
        <taxon>Eukaryota</taxon>
        <taxon>Fungi</taxon>
        <taxon>Dikarya</taxon>
        <taxon>Basidiomycota</taxon>
        <taxon>Agaricomycotina</taxon>
        <taxon>Agaricomycetes</taxon>
        <taxon>Polyporales</taxon>
        <taxon>Phanerochaetaceae</taxon>
        <taxon>Phanerochaete</taxon>
    </lineage>
</organism>
<feature type="domain" description="Carrier" evidence="5">
    <location>
        <begin position="599"/>
        <end position="674"/>
    </location>
</feature>
<dbReference type="InterPro" id="IPR001242">
    <property type="entry name" value="Condensation_dom"/>
</dbReference>
<evidence type="ECO:0000259" key="5">
    <source>
        <dbReference type="PROSITE" id="PS50075"/>
    </source>
</evidence>
<dbReference type="Gene3D" id="2.30.38.10">
    <property type="entry name" value="Luciferase, Domain 3"/>
    <property type="match status" value="1"/>
</dbReference>
<dbReference type="NCBIfam" id="TIGR01733">
    <property type="entry name" value="AA-adenyl-dom"/>
    <property type="match status" value="1"/>
</dbReference>
<dbReference type="OrthoDB" id="416786at2759"/>
<evidence type="ECO:0000256" key="1">
    <source>
        <dbReference type="ARBA" id="ARBA00022450"/>
    </source>
</evidence>
<dbReference type="InterPro" id="IPR009081">
    <property type="entry name" value="PP-bd_ACP"/>
</dbReference>
<dbReference type="GeneID" id="18920262"/>
<dbReference type="Pfam" id="PF00668">
    <property type="entry name" value="Condensation"/>
    <property type="match status" value="1"/>
</dbReference>
<dbReference type="InterPro" id="IPR036736">
    <property type="entry name" value="ACP-like_sf"/>
</dbReference>
<dbReference type="GO" id="GO:0016874">
    <property type="term" value="F:ligase activity"/>
    <property type="evidence" value="ECO:0007669"/>
    <property type="project" value="UniProtKB-KW"/>
</dbReference>
<dbReference type="InterPro" id="IPR023213">
    <property type="entry name" value="CAT-like_dom_sf"/>
</dbReference>
<dbReference type="PROSITE" id="PS50075">
    <property type="entry name" value="CARRIER"/>
    <property type="match status" value="1"/>
</dbReference>
<evidence type="ECO:0000313" key="6">
    <source>
        <dbReference type="EMBL" id="EKM50787.1"/>
    </source>
</evidence>
<dbReference type="Proteomes" id="UP000008370">
    <property type="component" value="Unassembled WGS sequence"/>
</dbReference>
<evidence type="ECO:0000256" key="2">
    <source>
        <dbReference type="ARBA" id="ARBA00022553"/>
    </source>
</evidence>
<dbReference type="GO" id="GO:0005737">
    <property type="term" value="C:cytoplasm"/>
    <property type="evidence" value="ECO:0007669"/>
    <property type="project" value="TreeGrafter"/>
</dbReference>
<evidence type="ECO:0000256" key="3">
    <source>
        <dbReference type="ARBA" id="ARBA00022598"/>
    </source>
</evidence>
<dbReference type="GO" id="GO:0031177">
    <property type="term" value="F:phosphopantetheine binding"/>
    <property type="evidence" value="ECO:0007669"/>
    <property type="project" value="InterPro"/>
</dbReference>
<dbReference type="PROSITE" id="PS00455">
    <property type="entry name" value="AMP_BINDING"/>
    <property type="match status" value="1"/>
</dbReference>
<feature type="non-terminal residue" evidence="6">
    <location>
        <position position="1"/>
    </location>
</feature>
<dbReference type="Gene3D" id="3.30.300.30">
    <property type="match status" value="1"/>
</dbReference>
<dbReference type="InterPro" id="IPR020806">
    <property type="entry name" value="PKS_PP-bd"/>
</dbReference>
<dbReference type="Gene3D" id="3.30.559.10">
    <property type="entry name" value="Chloramphenicol acetyltransferase-like domain"/>
    <property type="match status" value="1"/>
</dbReference>
<dbReference type="SUPFAM" id="SSF52777">
    <property type="entry name" value="CoA-dependent acyltransferases"/>
    <property type="match status" value="2"/>
</dbReference>
<dbReference type="HOGENOM" id="CLU_000022_2_10_1"/>
<keyword evidence="2" id="KW-0597">Phosphoprotein</keyword>
<dbReference type="InParanoid" id="K5WKM1"/>
<keyword evidence="7" id="KW-1185">Reference proteome</keyword>
<dbReference type="Gene3D" id="3.30.559.30">
    <property type="entry name" value="Nonribosomal peptide synthetase, condensation domain"/>
    <property type="match status" value="1"/>
</dbReference>
<reference evidence="6 7" key="1">
    <citation type="journal article" date="2012" name="BMC Genomics">
        <title>Comparative genomics of the white-rot fungi, Phanerochaete carnosa and P. chrysosporium, to elucidate the genetic basis of the distinct wood types they colonize.</title>
        <authorList>
            <person name="Suzuki H."/>
            <person name="MacDonald J."/>
            <person name="Syed K."/>
            <person name="Salamov A."/>
            <person name="Hori C."/>
            <person name="Aerts A."/>
            <person name="Henrissat B."/>
            <person name="Wiebenga A."/>
            <person name="vanKuyk P.A."/>
            <person name="Barry K."/>
            <person name="Lindquist E."/>
            <person name="LaButti K."/>
            <person name="Lapidus A."/>
            <person name="Lucas S."/>
            <person name="Coutinho P."/>
            <person name="Gong Y."/>
            <person name="Samejima M."/>
            <person name="Mahadevan R."/>
            <person name="Abou-Zaid M."/>
            <person name="de Vries R.P."/>
            <person name="Igarashi K."/>
            <person name="Yadav J.S."/>
            <person name="Grigoriev I.V."/>
            <person name="Master E.R."/>
        </authorList>
    </citation>
    <scope>NUCLEOTIDE SEQUENCE [LARGE SCALE GENOMIC DNA]</scope>
    <source>
        <strain evidence="6 7">HHB-10118-sp</strain>
    </source>
</reference>
<dbReference type="EMBL" id="JH930478">
    <property type="protein sequence ID" value="EKM50787.1"/>
    <property type="molecule type" value="Genomic_DNA"/>
</dbReference>
<dbReference type="SUPFAM" id="SSF56801">
    <property type="entry name" value="Acetyl-CoA synthetase-like"/>
    <property type="match status" value="1"/>
</dbReference>
<dbReference type="InterPro" id="IPR045851">
    <property type="entry name" value="AMP-bd_C_sf"/>
</dbReference>
<dbReference type="Gene3D" id="3.40.50.980">
    <property type="match status" value="2"/>
</dbReference>
<sequence>DPTRFRQNTVQALLDNLLDVLTAIVIDPDHTVDDAPFSHALKQLVVANIPVDPVPVPSQPRPTLTQAFSDAVAAYHDLPALIDGDLTLTYREVDILASVISQRILEVTRQQEIHAFVSFCIPPGAIAVLTILAIVKSGAAYVPLDIRFPAERLESLVEDSDASLVITTSASPWFNFNRERIARLDVTSFLDDRKSLVTAFAREGRDGSVSPASPVSPVTSSSDAAYMLYTSGSTGKPKGVIIKQSSVVAFATNTDIFKWGPGHRIAQVNNLAWDASVIDVWASLLLGATLVCIDRFDVLDPPALAQRFRAAHIDGCLVPTPLFRQFAATCPDVFRGLTQVLTGGEALDYASVRQARAAAPGVAFKNAYGPTEACVVTTTFDLPDNDDVPHAGPVPIGRPLKTSQVLVVDRRGRLVPPGVIGELIISGEGIAEGYLNRPTETASAFVDLCIDGLHGNTRFYCTGDAVRWCDGQLQFVGRINAGQVKIRGQRLELSEIEATILCTRLVVGAGVSYHKPTNGDDPSLVAYVVLVFRTHVEIGLLERLREMLPSYMVPDRIFSVRALPLQTSGKLDRRQLAAMAEKDASRDIREATEDDQHVLPADDMEARLCEIFGNILSLQVVSPLADFFYIGGHSLLATRLKSALESEFHVAIPLKTIFSHPSPRKLGASIVELLASAPSHEVSMKIAAPLEGKHYPLSFAQQRLWFLRRLAYYGSQNVRYNTPYVLKLQGRLNVDALERTLQEIVSRHEILRTVFVEVDYAPVTQVVDFCPRLEIVLLASDVDKQSIHTLIGEYARRPFSLDLEPCFRATLFQLSQEHSYLLLCMHHILVDGFSFDVIRQELAEIYIAFDAGKDYDLSPLGIQYKEFAQWQQSEDFERLLEPQIEYWTKQLKGSQAAEVPTDFPRPQHLSYEGKTFVDRFPAELLTRLEQVCKQEHVTMFMLMSTAFRIVQFQLTGQTDASFAFPIANRNRPETEKLIGFFVNTQVLRLEVHPGQTFVELLQQVRELSMAAFEHQDLPFERVVSILNPTRDLSRNPLAQIVLAYQTVKYTPFSIGNIHVSASQADMDVTRFDLEIHFFPKDDGQLAADFVYSTDLYKEETIIDLSNRIHALLDQVVD</sequence>
<evidence type="ECO:0000313" key="7">
    <source>
        <dbReference type="Proteomes" id="UP000008370"/>
    </source>
</evidence>
<dbReference type="Gene3D" id="1.10.1200.10">
    <property type="entry name" value="ACP-like"/>
    <property type="match status" value="1"/>
</dbReference>
<dbReference type="SUPFAM" id="SSF47336">
    <property type="entry name" value="ACP-like"/>
    <property type="match status" value="1"/>
</dbReference>
<feature type="non-terminal residue" evidence="6">
    <location>
        <position position="1117"/>
    </location>
</feature>
<dbReference type="CDD" id="cd19531">
    <property type="entry name" value="LCL_NRPS-like"/>
    <property type="match status" value="1"/>
</dbReference>
<protein>
    <recommendedName>
        <fullName evidence="5">Carrier domain-containing protein</fullName>
    </recommendedName>
</protein>
<dbReference type="RefSeq" id="XP_007401048.1">
    <property type="nucleotide sequence ID" value="XM_007400986.1"/>
</dbReference>
<dbReference type="STRING" id="650164.K5WKM1"/>
<dbReference type="PANTHER" id="PTHR45527:SF1">
    <property type="entry name" value="FATTY ACID SYNTHASE"/>
    <property type="match status" value="1"/>
</dbReference>
<gene>
    <name evidence="6" type="ORF">PHACADRAFT_70870</name>
</gene>
<dbReference type="Pfam" id="PF00550">
    <property type="entry name" value="PP-binding"/>
    <property type="match status" value="1"/>
</dbReference>
<dbReference type="PANTHER" id="PTHR45527">
    <property type="entry name" value="NONRIBOSOMAL PEPTIDE SYNTHETASE"/>
    <property type="match status" value="1"/>
</dbReference>
<dbReference type="SMART" id="SM00823">
    <property type="entry name" value="PKS_PP"/>
    <property type="match status" value="1"/>
</dbReference>
<keyword evidence="1" id="KW-0596">Phosphopantetheine</keyword>
<dbReference type="InterPro" id="IPR000873">
    <property type="entry name" value="AMP-dep_synth/lig_dom"/>
</dbReference>
<keyword evidence="3" id="KW-0436">Ligase</keyword>
<evidence type="ECO:0000256" key="4">
    <source>
        <dbReference type="ARBA" id="ARBA00023268"/>
    </source>
</evidence>
<dbReference type="InterPro" id="IPR020845">
    <property type="entry name" value="AMP-binding_CS"/>
</dbReference>
<dbReference type="CDD" id="cd05930">
    <property type="entry name" value="A_NRPS"/>
    <property type="match status" value="1"/>
</dbReference>
<dbReference type="InterPro" id="IPR010071">
    <property type="entry name" value="AA_adenyl_dom"/>
</dbReference>
<keyword evidence="4" id="KW-0511">Multifunctional enzyme</keyword>
<accession>K5WKM1</accession>
<dbReference type="KEGG" id="pco:PHACADRAFT_70870"/>